<evidence type="ECO:0000313" key="1">
    <source>
        <dbReference type="EMBL" id="MBW8190711.1"/>
    </source>
</evidence>
<gene>
    <name evidence="1" type="ORF">K0504_06670</name>
</gene>
<dbReference type="InterPro" id="IPR009912">
    <property type="entry name" value="DUF1451"/>
</dbReference>
<organism evidence="1 2">
    <name type="scientific">Neiella holothuriorum</name>
    <dbReference type="NCBI Taxonomy" id="2870530"/>
    <lineage>
        <taxon>Bacteria</taxon>
        <taxon>Pseudomonadati</taxon>
        <taxon>Pseudomonadota</taxon>
        <taxon>Gammaproteobacteria</taxon>
        <taxon>Alteromonadales</taxon>
        <taxon>Echinimonadaceae</taxon>
        <taxon>Neiella</taxon>
    </lineage>
</organism>
<dbReference type="RefSeq" id="WP_220103401.1">
    <property type="nucleotide sequence ID" value="NZ_JAHZSS010000006.1"/>
</dbReference>
<proteinExistence type="predicted"/>
<comment type="caution">
    <text evidence="1">The sequence shown here is derived from an EMBL/GenBank/DDBJ whole genome shotgun (WGS) entry which is preliminary data.</text>
</comment>
<keyword evidence="2" id="KW-1185">Reference proteome</keyword>
<sequence>MSESKKSNDKSQQSNNYDVLLGKAVEWLNQEQQLTAAGLDRFLARSAEYLGAASDLTKDELSLMRDYLKRDIQAFANSMDPDSKSHPPSVWLTGISQGIWHNLMEITDKTQCEWRELADDLKHDGIYRNGDYVGFGVLRCCNCQHVLEVYHPTQLSGCANCGGDEFAREPFAP</sequence>
<evidence type="ECO:0008006" key="3">
    <source>
        <dbReference type="Google" id="ProtNLM"/>
    </source>
</evidence>
<dbReference type="EMBL" id="JAHZSS010000006">
    <property type="protein sequence ID" value="MBW8190711.1"/>
    <property type="molecule type" value="Genomic_DNA"/>
</dbReference>
<protein>
    <recommendedName>
        <fullName evidence="3">Zinc ribbon-containing protein</fullName>
    </recommendedName>
</protein>
<evidence type="ECO:0000313" key="2">
    <source>
        <dbReference type="Proteomes" id="UP001166251"/>
    </source>
</evidence>
<dbReference type="Proteomes" id="UP001166251">
    <property type="component" value="Unassembled WGS sequence"/>
</dbReference>
<accession>A0ABS7EEG0</accession>
<reference evidence="1" key="1">
    <citation type="submission" date="2021-07" db="EMBL/GenBank/DDBJ databases">
        <title>Neiella marina sp. nov., isolated from the intestinal content of sea cucumber Apostichopus japonicus.</title>
        <authorList>
            <person name="Bai X."/>
        </authorList>
    </citation>
    <scope>NUCLEOTIDE SEQUENCE</scope>
    <source>
        <strain evidence="1">126</strain>
    </source>
</reference>
<name>A0ABS7EEG0_9GAMM</name>
<dbReference type="Pfam" id="PF07295">
    <property type="entry name" value="DUF1451"/>
    <property type="match status" value="1"/>
</dbReference>